<keyword evidence="5" id="KW-1185">Reference proteome</keyword>
<dbReference type="Gene3D" id="2.60.40.790">
    <property type="match status" value="1"/>
</dbReference>
<dbReference type="InterPro" id="IPR008978">
    <property type="entry name" value="HSP20-like_chaperone"/>
</dbReference>
<dbReference type="EMBL" id="JALJAT010000005">
    <property type="protein sequence ID" value="KAK4469235.1"/>
    <property type="molecule type" value="Genomic_DNA"/>
</dbReference>
<accession>A0AAE1Z7W3</accession>
<feature type="compositionally biased region" description="Acidic residues" evidence="2">
    <location>
        <begin position="21"/>
        <end position="30"/>
    </location>
</feature>
<dbReference type="GO" id="GO:0051087">
    <property type="term" value="F:protein-folding chaperone binding"/>
    <property type="evidence" value="ECO:0007669"/>
    <property type="project" value="InterPro"/>
</dbReference>
<dbReference type="CDD" id="cd06463">
    <property type="entry name" value="p23_like"/>
    <property type="match status" value="1"/>
</dbReference>
<feature type="region of interest" description="Disordered" evidence="2">
    <location>
        <begin position="15"/>
        <end position="72"/>
    </location>
</feature>
<dbReference type="InterPro" id="IPR041442">
    <property type="entry name" value="PIH1D1/2/3_CS-like"/>
</dbReference>
<protein>
    <recommendedName>
        <fullName evidence="3">CS domain-containing protein</fullName>
    </recommendedName>
</protein>
<dbReference type="GO" id="GO:0045505">
    <property type="term" value="F:dynein intermediate chain binding"/>
    <property type="evidence" value="ECO:0007669"/>
    <property type="project" value="TreeGrafter"/>
</dbReference>
<feature type="domain" description="CS" evidence="3">
    <location>
        <begin position="98"/>
        <end position="192"/>
    </location>
</feature>
<evidence type="ECO:0000313" key="5">
    <source>
        <dbReference type="Proteomes" id="UP001292079"/>
    </source>
</evidence>
<reference evidence="4" key="2">
    <citation type="journal article" date="2023" name="Infect Dis Poverty">
        <title>Chromosome-scale genome of the human blood fluke Schistosoma mekongi and its implications for public health.</title>
        <authorList>
            <person name="Zhou M."/>
            <person name="Xu L."/>
            <person name="Xu D."/>
            <person name="Chen W."/>
            <person name="Khan J."/>
            <person name="Hu Y."/>
            <person name="Huang H."/>
            <person name="Wei H."/>
            <person name="Zhang Y."/>
            <person name="Chusongsang P."/>
            <person name="Tanasarnprasert K."/>
            <person name="Hu X."/>
            <person name="Limpanont Y."/>
            <person name="Lv Z."/>
        </authorList>
    </citation>
    <scope>NUCLEOTIDE SEQUENCE</scope>
    <source>
        <strain evidence="4">LV_2022a</strain>
    </source>
</reference>
<evidence type="ECO:0000313" key="4">
    <source>
        <dbReference type="EMBL" id="KAK4469235.1"/>
    </source>
</evidence>
<comment type="caution">
    <text evidence="4">The sequence shown here is derived from an EMBL/GenBank/DDBJ whole genome shotgun (WGS) entry which is preliminary data.</text>
</comment>
<dbReference type="SUPFAM" id="SSF49764">
    <property type="entry name" value="HSP20-like chaperones"/>
    <property type="match status" value="1"/>
</dbReference>
<dbReference type="AlphaFoldDB" id="A0AAE1Z7W3"/>
<sequence>MESLWTRDNIRSLQSLLKDPEVEESSDDHDDVATPLSKIKPCDIGPKCQSDVKKGKPKPKQKNPDDIWDIDEVPEMPQYEDIHDPRPQPKYEIVYQQAVTAEDIYLQLGRKNPTTACCEYMVVKVMLPDTRLSDINLNVKETFLDLRAPKYKLALHLPNPVEPDSSKAAWNNDKEMLEVTLRNKREYDFMNE</sequence>
<dbReference type="PANTHER" id="PTHR21083">
    <property type="entry name" value="TWISTER"/>
    <property type="match status" value="1"/>
</dbReference>
<dbReference type="PROSITE" id="PS51203">
    <property type="entry name" value="CS"/>
    <property type="match status" value="1"/>
</dbReference>
<dbReference type="InterPro" id="IPR007052">
    <property type="entry name" value="CS_dom"/>
</dbReference>
<dbReference type="PANTHER" id="PTHR21083:SF0">
    <property type="entry name" value="DYNEIN AXONEMAL ASSEMBLY FACTOR 6"/>
    <property type="match status" value="1"/>
</dbReference>
<organism evidence="4 5">
    <name type="scientific">Schistosoma mekongi</name>
    <name type="common">Parasitic worm</name>
    <dbReference type="NCBI Taxonomy" id="38744"/>
    <lineage>
        <taxon>Eukaryota</taxon>
        <taxon>Metazoa</taxon>
        <taxon>Spiralia</taxon>
        <taxon>Lophotrochozoa</taxon>
        <taxon>Platyhelminthes</taxon>
        <taxon>Trematoda</taxon>
        <taxon>Digenea</taxon>
        <taxon>Strigeidida</taxon>
        <taxon>Schistosomatoidea</taxon>
        <taxon>Schistosomatidae</taxon>
        <taxon>Schistosoma</taxon>
    </lineage>
</organism>
<dbReference type="InterPro" id="IPR026697">
    <property type="entry name" value="DNAAF6"/>
</dbReference>
<dbReference type="Pfam" id="PF18201">
    <property type="entry name" value="PIH1_CS"/>
    <property type="match status" value="1"/>
</dbReference>
<gene>
    <name evidence="4" type="ORF">MN116_006808</name>
</gene>
<proteinExistence type="inferred from homology"/>
<comment type="similarity">
    <text evidence="1">Belongs to the PIH1 family.</text>
</comment>
<name>A0AAE1Z7W3_SCHME</name>
<dbReference type="Proteomes" id="UP001292079">
    <property type="component" value="Unassembled WGS sequence"/>
</dbReference>
<reference evidence="4" key="1">
    <citation type="submission" date="2022-04" db="EMBL/GenBank/DDBJ databases">
        <authorList>
            <person name="Xu L."/>
            <person name="Lv Z."/>
        </authorList>
    </citation>
    <scope>NUCLEOTIDE SEQUENCE</scope>
    <source>
        <strain evidence="4">LV_2022a</strain>
    </source>
</reference>
<evidence type="ECO:0000256" key="1">
    <source>
        <dbReference type="ARBA" id="ARBA00008511"/>
    </source>
</evidence>
<dbReference type="GO" id="GO:0005737">
    <property type="term" value="C:cytoplasm"/>
    <property type="evidence" value="ECO:0007669"/>
    <property type="project" value="TreeGrafter"/>
</dbReference>
<evidence type="ECO:0000259" key="3">
    <source>
        <dbReference type="PROSITE" id="PS51203"/>
    </source>
</evidence>
<evidence type="ECO:0000256" key="2">
    <source>
        <dbReference type="SAM" id="MobiDB-lite"/>
    </source>
</evidence>
<dbReference type="GO" id="GO:0070286">
    <property type="term" value="P:axonemal dynein complex assembly"/>
    <property type="evidence" value="ECO:0007669"/>
    <property type="project" value="InterPro"/>
</dbReference>